<evidence type="ECO:0000313" key="1">
    <source>
        <dbReference type="EMBL" id="CAB0018821.1"/>
    </source>
</evidence>
<gene>
    <name evidence="1" type="ORF">NTEN_LOCUS22557</name>
</gene>
<sequence length="53" mass="6045">MYYAKIHGTQCNARKLRNAGKGAVRFMGIWTRAGERERAELPTRRPRIAVQGT</sequence>
<keyword evidence="2" id="KW-1185">Reference proteome</keyword>
<dbReference type="AlphaFoldDB" id="A0A6H5HPJ4"/>
<accession>A0A6H5HPJ4</accession>
<proteinExistence type="predicted"/>
<dbReference type="EMBL" id="CADCXU010033281">
    <property type="protein sequence ID" value="CAB0018821.1"/>
    <property type="molecule type" value="Genomic_DNA"/>
</dbReference>
<protein>
    <submittedName>
        <fullName evidence="1">Uncharacterized protein</fullName>
    </submittedName>
</protein>
<dbReference type="Proteomes" id="UP000479000">
    <property type="component" value="Unassembled WGS sequence"/>
</dbReference>
<organism evidence="1 2">
    <name type="scientific">Nesidiocoris tenuis</name>
    <dbReference type="NCBI Taxonomy" id="355587"/>
    <lineage>
        <taxon>Eukaryota</taxon>
        <taxon>Metazoa</taxon>
        <taxon>Ecdysozoa</taxon>
        <taxon>Arthropoda</taxon>
        <taxon>Hexapoda</taxon>
        <taxon>Insecta</taxon>
        <taxon>Pterygota</taxon>
        <taxon>Neoptera</taxon>
        <taxon>Paraneoptera</taxon>
        <taxon>Hemiptera</taxon>
        <taxon>Heteroptera</taxon>
        <taxon>Panheteroptera</taxon>
        <taxon>Cimicomorpha</taxon>
        <taxon>Miridae</taxon>
        <taxon>Dicyphina</taxon>
        <taxon>Nesidiocoris</taxon>
    </lineage>
</organism>
<evidence type="ECO:0000313" key="2">
    <source>
        <dbReference type="Proteomes" id="UP000479000"/>
    </source>
</evidence>
<name>A0A6H5HPJ4_9HEMI</name>
<reference evidence="1 2" key="1">
    <citation type="submission" date="2020-02" db="EMBL/GenBank/DDBJ databases">
        <authorList>
            <person name="Ferguson B K."/>
        </authorList>
    </citation>
    <scope>NUCLEOTIDE SEQUENCE [LARGE SCALE GENOMIC DNA]</scope>
</reference>
<feature type="non-terminal residue" evidence="1">
    <location>
        <position position="53"/>
    </location>
</feature>